<organism evidence="2">
    <name type="scientific">uncultured Gemmatimonadaceae bacterium</name>
    <dbReference type="NCBI Taxonomy" id="246130"/>
    <lineage>
        <taxon>Bacteria</taxon>
        <taxon>Pseudomonadati</taxon>
        <taxon>Gemmatimonadota</taxon>
        <taxon>Gemmatimonadia</taxon>
        <taxon>Gemmatimonadales</taxon>
        <taxon>Gemmatimonadaceae</taxon>
        <taxon>environmental samples</taxon>
    </lineage>
</organism>
<accession>A0A6J4KCX1</accession>
<dbReference type="AlphaFoldDB" id="A0A6J4KCX1"/>
<feature type="domain" description="CHRD" evidence="1">
    <location>
        <begin position="15"/>
        <end position="139"/>
    </location>
</feature>
<evidence type="ECO:0000313" key="2">
    <source>
        <dbReference type="EMBL" id="CAA9302499.1"/>
    </source>
</evidence>
<dbReference type="SMART" id="SM00754">
    <property type="entry name" value="CHRD"/>
    <property type="match status" value="1"/>
</dbReference>
<dbReference type="EMBL" id="CADCTU010000206">
    <property type="protein sequence ID" value="CAA9302499.1"/>
    <property type="molecule type" value="Genomic_DNA"/>
</dbReference>
<dbReference type="Pfam" id="PF07452">
    <property type="entry name" value="CHRD"/>
    <property type="match status" value="1"/>
</dbReference>
<evidence type="ECO:0000259" key="1">
    <source>
        <dbReference type="SMART" id="SM00754"/>
    </source>
</evidence>
<sequence>MAGVARLDGAEQGGRLRTAALSGANEVSSTGALNAGDLDASGTARVTFNVGQRTICWDVAVTGTSPIILSHIHEAPAGRNGPVVVDFGITRAAPVTDGTYSGCTQVSRELVKEIAKGPANYYVNVHSSQFPAGAVRGQLD</sequence>
<protein>
    <recommendedName>
        <fullName evidence="1">CHRD domain-containing protein</fullName>
    </recommendedName>
</protein>
<proteinExistence type="predicted"/>
<name>A0A6J4KCX1_9BACT</name>
<dbReference type="InterPro" id="IPR010895">
    <property type="entry name" value="CHRD"/>
</dbReference>
<reference evidence="2" key="1">
    <citation type="submission" date="2020-02" db="EMBL/GenBank/DDBJ databases">
        <authorList>
            <person name="Meier V. D."/>
        </authorList>
    </citation>
    <scope>NUCLEOTIDE SEQUENCE</scope>
    <source>
        <strain evidence="2">AVDCRST_MAG11</strain>
    </source>
</reference>
<gene>
    <name evidence="2" type="ORF">AVDCRST_MAG11-934</name>
</gene>